<gene>
    <name evidence="3" type="ORF">Tci_057512</name>
</gene>
<protein>
    <submittedName>
        <fullName evidence="3">Retrovirus-related Pol polyprotein from transposon TNT 1-94</fullName>
    </submittedName>
</protein>
<organism evidence="3">
    <name type="scientific">Tanacetum cinerariifolium</name>
    <name type="common">Dalmatian daisy</name>
    <name type="synonym">Chrysanthemum cinerariifolium</name>
    <dbReference type="NCBI Taxonomy" id="118510"/>
    <lineage>
        <taxon>Eukaryota</taxon>
        <taxon>Viridiplantae</taxon>
        <taxon>Streptophyta</taxon>
        <taxon>Embryophyta</taxon>
        <taxon>Tracheophyta</taxon>
        <taxon>Spermatophyta</taxon>
        <taxon>Magnoliopsida</taxon>
        <taxon>eudicotyledons</taxon>
        <taxon>Gunneridae</taxon>
        <taxon>Pentapetalae</taxon>
        <taxon>asterids</taxon>
        <taxon>campanulids</taxon>
        <taxon>Asterales</taxon>
        <taxon>Asteraceae</taxon>
        <taxon>Asteroideae</taxon>
        <taxon>Anthemideae</taxon>
        <taxon>Anthemidinae</taxon>
        <taxon>Tanacetum</taxon>
    </lineage>
</organism>
<evidence type="ECO:0000259" key="2">
    <source>
        <dbReference type="Pfam" id="PF22936"/>
    </source>
</evidence>
<proteinExistence type="predicted"/>
<reference evidence="3" key="1">
    <citation type="journal article" date="2019" name="Sci. Rep.">
        <title>Draft genome of Tanacetum cinerariifolium, the natural source of mosquito coil.</title>
        <authorList>
            <person name="Yamashiro T."/>
            <person name="Shiraishi A."/>
            <person name="Satake H."/>
            <person name="Nakayama K."/>
        </authorList>
    </citation>
    <scope>NUCLEOTIDE SEQUENCE</scope>
</reference>
<dbReference type="Pfam" id="PF14223">
    <property type="entry name" value="Retrotran_gag_2"/>
    <property type="match status" value="1"/>
</dbReference>
<dbReference type="Pfam" id="PF22936">
    <property type="entry name" value="Pol_BBD"/>
    <property type="match status" value="1"/>
</dbReference>
<feature type="region of interest" description="Disordered" evidence="1">
    <location>
        <begin position="134"/>
        <end position="174"/>
    </location>
</feature>
<dbReference type="InterPro" id="IPR054722">
    <property type="entry name" value="PolX-like_BBD"/>
</dbReference>
<evidence type="ECO:0000313" key="3">
    <source>
        <dbReference type="EMBL" id="GEU85534.1"/>
    </source>
</evidence>
<sequence length="401" mass="45384">MTIEDVLVQQGIDEALEEKQPAGMKDDVWKTMQKKASSTIRLALDPKIKYGVLKEKTPKDIWDKLTNIYASKSLTHRLFLKMELYSLKLEEGSNLHDHINSFNHLVCQLANTMLMGRTTLTFEDVLKALCDNERMRGSDSSSSSDKLLVTDDSGRGRNFQRGSSNGRSKSRMGGDRDMSVVECYYCRDKGHMQVRCQFREDLKSLRDSKEKKKVDGGEMNVVDNGGDEFLRTETSMDGILREEKPKWVLDNAASSHTCNDRAMFETLNDKGKFGEIKVGSKHMMKIEGVGSVHFKLHDGIVKTALNVKYVLGATRNILSLGVLTSRGYRYVGRKDTCKVYKRDQLVIRGRKIPNNLCYLKGEALQGRTFCGGNKGKKKIEKKVHFSDKDKVLGILSQGRIY</sequence>
<dbReference type="PANTHER" id="PTHR47592">
    <property type="entry name" value="PBF68 PROTEIN"/>
    <property type="match status" value="1"/>
</dbReference>
<name>A0A6L2NLX2_TANCI</name>
<comment type="caution">
    <text evidence="3">The sequence shown here is derived from an EMBL/GenBank/DDBJ whole genome shotgun (WGS) entry which is preliminary data.</text>
</comment>
<feature type="domain" description="Retrovirus-related Pol polyprotein from transposon TNT 1-94-like beta-barrel" evidence="2">
    <location>
        <begin position="247"/>
        <end position="328"/>
    </location>
</feature>
<accession>A0A6L2NLX2</accession>
<dbReference type="AlphaFoldDB" id="A0A6L2NLX2"/>
<dbReference type="PANTHER" id="PTHR47592:SF31">
    <property type="entry name" value="ZINC FINGER, CCHC-TYPE-RELATED"/>
    <property type="match status" value="1"/>
</dbReference>
<dbReference type="EMBL" id="BKCJ010009128">
    <property type="protein sequence ID" value="GEU85534.1"/>
    <property type="molecule type" value="Genomic_DNA"/>
</dbReference>
<evidence type="ECO:0000256" key="1">
    <source>
        <dbReference type="SAM" id="MobiDB-lite"/>
    </source>
</evidence>